<evidence type="ECO:0000256" key="8">
    <source>
        <dbReference type="ARBA" id="ARBA00022794"/>
    </source>
</evidence>
<evidence type="ECO:0000256" key="3">
    <source>
        <dbReference type="ARBA" id="ARBA00006445"/>
    </source>
</evidence>
<keyword evidence="7" id="KW-0963">Cytoplasm</keyword>
<feature type="compositionally biased region" description="Polar residues" evidence="11">
    <location>
        <begin position="52"/>
        <end position="62"/>
    </location>
</feature>
<comment type="caution">
    <text evidence="13">The sequence shown here is derived from an EMBL/GenBank/DDBJ whole genome shotgun (WGS) entry which is preliminary data.</text>
</comment>
<evidence type="ECO:0000256" key="1">
    <source>
        <dbReference type="ARBA" id="ARBA00004120"/>
    </source>
</evidence>
<evidence type="ECO:0000313" key="14">
    <source>
        <dbReference type="Proteomes" id="UP000310200"/>
    </source>
</evidence>
<dbReference type="Pfam" id="PF19031">
    <property type="entry name" value="Intu_longin_1"/>
    <property type="match status" value="1"/>
</dbReference>
<evidence type="ECO:0000256" key="7">
    <source>
        <dbReference type="ARBA" id="ARBA00022490"/>
    </source>
</evidence>
<dbReference type="Pfam" id="PF24807">
    <property type="entry name" value="WD40_CDC20-Fz"/>
    <property type="match status" value="1"/>
</dbReference>
<feature type="compositionally biased region" description="Low complexity" evidence="11">
    <location>
        <begin position="563"/>
        <end position="573"/>
    </location>
</feature>
<evidence type="ECO:0000313" key="13">
    <source>
        <dbReference type="EMBL" id="TGZ43808.1"/>
    </source>
</evidence>
<comment type="similarity">
    <text evidence="4">Belongs to the inturned family.</text>
</comment>
<reference evidence="13 14" key="1">
    <citation type="journal article" date="2019" name="Philos. Trans. R. Soc. Lond., B, Biol. Sci.">
        <title>Ant behaviour and brain gene expression of defending hosts depend on the ecological success of the intruding social parasite.</title>
        <authorList>
            <person name="Kaur R."/>
            <person name="Stoldt M."/>
            <person name="Jongepier E."/>
            <person name="Feldmeyer B."/>
            <person name="Menzel F."/>
            <person name="Bornberg-Bauer E."/>
            <person name="Foitzik S."/>
        </authorList>
    </citation>
    <scope>NUCLEOTIDE SEQUENCE [LARGE SCALE GENOMIC DNA]</scope>
    <source>
        <tissue evidence="13">Whole body</tissue>
    </source>
</reference>
<protein>
    <recommendedName>
        <fullName evidence="5">Protein inturned</fullName>
    </recommendedName>
    <alternativeName>
        <fullName evidence="9">Inturned planar cell polarity effector homolog</fullName>
    </alternativeName>
</protein>
<accession>A0A4S2K9W2</accession>
<dbReference type="GO" id="GO:0001736">
    <property type="term" value="P:establishment of planar polarity"/>
    <property type="evidence" value="ECO:0007669"/>
    <property type="project" value="InterPro"/>
</dbReference>
<dbReference type="PANTHER" id="PTHR21082">
    <property type="entry name" value="PROTEIN INTURNED"/>
    <property type="match status" value="1"/>
</dbReference>
<name>A0A4S2K9W2_9HYME</name>
<dbReference type="SUPFAM" id="SSF50978">
    <property type="entry name" value="WD40 repeat-like"/>
    <property type="match status" value="1"/>
</dbReference>
<dbReference type="InterPro" id="IPR001680">
    <property type="entry name" value="WD40_rpt"/>
</dbReference>
<keyword evidence="8" id="KW-0970">Cilium biogenesis/degradation</keyword>
<sequence>MSHLRFMKELDNLTRMDDAIKGAVPRWQKKCMEASNLSVNISLNSSKKVTGCSFTSSTSGKTPTKRSDCKTKKTPSKCTKKSPSRATTPAKTPNGGDRFIPSRATTNFELSHFKASIVFVTKFQDISVKAPAPPEGYQNPLKVLYSQTKTPASVRASTRYIPQAPDRILDAPEIIDDYYLNLVDWSNNNILAVALGANVYLWNAGTGTIEQLFELEANDYVCSVAWIQEGPYLAVGTTGGNTELWDCSQMKRMRVMNGHVARVGSLSWNSHILSSGCRSGKIVHHDVRERDHLIATINAHAQEVCGLKWSPDGQYLASGGNDNMLQIWSSITGQRHSQTQPIYSFNHHQAAVKALAWCPWQSSCLNTIDTKSQVCALLWSTNYKEIVSGHGYAQNQLTIWKYPMMTKIAELTGHTSRVLHLAMSPDGTTVLSAGADETLRLWKCFQMDPQKKKDCSDPYPADICNEDDHDWWASDSGSSTGSYYSDTGSSLVEWESEIGPTGEVIYIESAEESLLENPTTSEDKSESPQPELTRRRSTRAGKLFRLIRRKESKRWSTRNKRINNSAAANSTAAQEKGDGGKEVKFQDFQAGEIREVTLWVDPERRHKLGRRATLCEAYFGITPGAFSDKVRVMVAGFIPDGEAMKNRNIKIGDWLRSVNSNNVTFQNLDRILSEIAAPSNVTLELQRVAGVDVTAKLSKVNEPKQSILVQNLINKENSNSFMESLLDYPLGVIYLKTADLSEMGQELQGVLYTFPRSETKNVHSSLCTARGAFITLNHLLPSIVGSQPLSTTVHVGEEEMHIAYISRDDELLLIALPGKCCTSQEIVKITEDIVRTLEFTYQSLTKCFTSVENQSSLDHFFTLIVHRLTSIKDFCKDADVKKNLTKPENGTESVENYKFRSAFSVASFVQLPRDAQIQIDAALSEMEAMDYRDWNEDPMDCQRLYTILGSCIYHKCHLLGSHLPHEDLIDVHSFLRHNGLLNLVNQEQVKCLVLWKQIYPSSCNRGNVDSNDGSQLLIPNGKWFLLVVGYGHDLLAVLLESGGCTAKYNDAIGPDVFYVEEAQETLKHVQKIGVTVLASKWITSNTRPEVITYEEHTTTKASSSITENLFGLIKSSDAQTVPSKQNVNSTINKKPQELPSILKKRSPEESPVISGSGKLQ</sequence>
<dbReference type="InterPro" id="IPR043987">
    <property type="entry name" value="CCZ1/INTU/HSP4_longin_1"/>
</dbReference>
<comment type="similarity">
    <text evidence="3">Belongs to the WD repeat CDC20/Fizzy family.</text>
</comment>
<feature type="repeat" description="WD" evidence="10">
    <location>
        <begin position="411"/>
        <end position="443"/>
    </location>
</feature>
<dbReference type="InterPro" id="IPR001478">
    <property type="entry name" value="PDZ"/>
</dbReference>
<feature type="region of interest" description="Disordered" evidence="11">
    <location>
        <begin position="513"/>
        <end position="536"/>
    </location>
</feature>
<keyword evidence="14" id="KW-1185">Reference proteome</keyword>
<dbReference type="InterPro" id="IPR036034">
    <property type="entry name" value="PDZ_sf"/>
</dbReference>
<dbReference type="GO" id="GO:0016192">
    <property type="term" value="P:vesicle-mediated transport"/>
    <property type="evidence" value="ECO:0007669"/>
    <property type="project" value="InterPro"/>
</dbReference>
<dbReference type="Proteomes" id="UP000310200">
    <property type="component" value="Unassembled WGS sequence"/>
</dbReference>
<dbReference type="InterPro" id="IPR043988">
    <property type="entry name" value="CCZ1/INTU_longin_2"/>
</dbReference>
<dbReference type="InterPro" id="IPR036322">
    <property type="entry name" value="WD40_repeat_dom_sf"/>
</dbReference>
<dbReference type="InterPro" id="IPR039151">
    <property type="entry name" value="INTU"/>
</dbReference>
<feature type="domain" description="PDZ" evidence="12">
    <location>
        <begin position="595"/>
        <end position="687"/>
    </location>
</feature>
<dbReference type="PANTHER" id="PTHR21082:SF4">
    <property type="entry name" value="PROTEIN INTURNED"/>
    <property type="match status" value="1"/>
</dbReference>
<dbReference type="GO" id="GO:0009986">
    <property type="term" value="C:cell surface"/>
    <property type="evidence" value="ECO:0007669"/>
    <property type="project" value="UniProtKB-SubCell"/>
</dbReference>
<dbReference type="PROSITE" id="PS50294">
    <property type="entry name" value="WD_REPEATS_REGION"/>
    <property type="match status" value="2"/>
</dbReference>
<evidence type="ECO:0000259" key="12">
    <source>
        <dbReference type="PROSITE" id="PS50106"/>
    </source>
</evidence>
<feature type="region of interest" description="Disordered" evidence="11">
    <location>
        <begin position="554"/>
        <end position="581"/>
    </location>
</feature>
<dbReference type="Gene3D" id="2.130.10.10">
    <property type="entry name" value="YVTN repeat-like/Quinoprotein amine dehydrogenase"/>
    <property type="match status" value="1"/>
</dbReference>
<comment type="subcellular location">
    <subcellularLocation>
        <location evidence="2">Cell surface</location>
    </subcellularLocation>
    <subcellularLocation>
        <location evidence="1">Cytoplasm</location>
        <location evidence="1">Cytoskeleton</location>
        <location evidence="1">Cilium basal body</location>
    </subcellularLocation>
</comment>
<dbReference type="GO" id="GO:0060271">
    <property type="term" value="P:cilium assembly"/>
    <property type="evidence" value="ECO:0007669"/>
    <property type="project" value="InterPro"/>
</dbReference>
<feature type="compositionally biased region" description="Polar residues" evidence="11">
    <location>
        <begin position="1121"/>
        <end position="1133"/>
    </location>
</feature>
<dbReference type="InterPro" id="IPR015943">
    <property type="entry name" value="WD40/YVTN_repeat-like_dom_sf"/>
</dbReference>
<dbReference type="PROSITE" id="PS50106">
    <property type="entry name" value="PDZ"/>
    <property type="match status" value="1"/>
</dbReference>
<dbReference type="Pfam" id="PF19032">
    <property type="entry name" value="Intu_longin_2"/>
    <property type="match status" value="1"/>
</dbReference>
<proteinExistence type="inferred from homology"/>
<evidence type="ECO:0000256" key="11">
    <source>
        <dbReference type="SAM" id="MobiDB-lite"/>
    </source>
</evidence>
<dbReference type="STRING" id="300112.A0A4S2K9W2"/>
<dbReference type="Pfam" id="PF00400">
    <property type="entry name" value="WD40"/>
    <property type="match status" value="1"/>
</dbReference>
<keyword evidence="10" id="KW-0853">WD repeat</keyword>
<feature type="repeat" description="WD" evidence="10">
    <location>
        <begin position="297"/>
        <end position="338"/>
    </location>
</feature>
<organism evidence="13 14">
    <name type="scientific">Temnothorax longispinosus</name>
    <dbReference type="NCBI Taxonomy" id="300112"/>
    <lineage>
        <taxon>Eukaryota</taxon>
        <taxon>Metazoa</taxon>
        <taxon>Ecdysozoa</taxon>
        <taxon>Arthropoda</taxon>
        <taxon>Hexapoda</taxon>
        <taxon>Insecta</taxon>
        <taxon>Pterygota</taxon>
        <taxon>Neoptera</taxon>
        <taxon>Endopterygota</taxon>
        <taxon>Hymenoptera</taxon>
        <taxon>Apocrita</taxon>
        <taxon>Aculeata</taxon>
        <taxon>Formicoidea</taxon>
        <taxon>Formicidae</taxon>
        <taxon>Myrmicinae</taxon>
        <taxon>Temnothorax</taxon>
    </lineage>
</organism>
<dbReference type="GO" id="GO:0007399">
    <property type="term" value="P:nervous system development"/>
    <property type="evidence" value="ECO:0007669"/>
    <property type="project" value="TreeGrafter"/>
</dbReference>
<dbReference type="GO" id="GO:0005737">
    <property type="term" value="C:cytoplasm"/>
    <property type="evidence" value="ECO:0007669"/>
    <property type="project" value="TreeGrafter"/>
</dbReference>
<feature type="region of interest" description="Disordered" evidence="11">
    <location>
        <begin position="49"/>
        <end position="100"/>
    </location>
</feature>
<dbReference type="SUPFAM" id="SSF50156">
    <property type="entry name" value="PDZ domain-like"/>
    <property type="match status" value="1"/>
</dbReference>
<evidence type="ECO:0000256" key="5">
    <source>
        <dbReference type="ARBA" id="ARBA00015639"/>
    </source>
</evidence>
<evidence type="ECO:0000256" key="4">
    <source>
        <dbReference type="ARBA" id="ARBA00010034"/>
    </source>
</evidence>
<dbReference type="AlphaFoldDB" id="A0A4S2K9W2"/>
<dbReference type="InterPro" id="IPR056150">
    <property type="entry name" value="WD40_CDC20-Fz"/>
</dbReference>
<evidence type="ECO:0000256" key="9">
    <source>
        <dbReference type="ARBA" id="ARBA00032633"/>
    </source>
</evidence>
<evidence type="ECO:0000256" key="6">
    <source>
        <dbReference type="ARBA" id="ARBA00022473"/>
    </source>
</evidence>
<gene>
    <name evidence="13" type="ORF">DBV15_08519</name>
</gene>
<evidence type="ECO:0000256" key="2">
    <source>
        <dbReference type="ARBA" id="ARBA00004241"/>
    </source>
</evidence>
<keyword evidence="6" id="KW-0217">Developmental protein</keyword>
<dbReference type="SMART" id="SM00320">
    <property type="entry name" value="WD40"/>
    <property type="match status" value="5"/>
</dbReference>
<feature type="compositionally biased region" description="Basic residues" evidence="11">
    <location>
        <begin position="72"/>
        <end position="83"/>
    </location>
</feature>
<feature type="region of interest" description="Disordered" evidence="11">
    <location>
        <begin position="1121"/>
        <end position="1160"/>
    </location>
</feature>
<evidence type="ECO:0000256" key="10">
    <source>
        <dbReference type="PROSITE-ProRule" id="PRU00221"/>
    </source>
</evidence>
<dbReference type="EMBL" id="QBLH01003176">
    <property type="protein sequence ID" value="TGZ43808.1"/>
    <property type="molecule type" value="Genomic_DNA"/>
</dbReference>
<dbReference type="GO" id="GO:0005929">
    <property type="term" value="C:cilium"/>
    <property type="evidence" value="ECO:0007669"/>
    <property type="project" value="TreeGrafter"/>
</dbReference>
<dbReference type="PROSITE" id="PS50082">
    <property type="entry name" value="WD_REPEATS_2"/>
    <property type="match status" value="2"/>
</dbReference>